<dbReference type="GO" id="GO:0005634">
    <property type="term" value="C:nucleus"/>
    <property type="evidence" value="ECO:0007669"/>
    <property type="project" value="UniProtKB-SubCell"/>
</dbReference>
<name>A0A023BCE8_GRENI</name>
<dbReference type="OrthoDB" id="193243at2759"/>
<feature type="compositionally biased region" description="Low complexity" evidence="9">
    <location>
        <begin position="110"/>
        <end position="121"/>
    </location>
</feature>
<comment type="similarity">
    <text evidence="3 8">Belongs to the histone H2A family.</text>
</comment>
<dbReference type="VEuPathDB" id="CryptoDB:GNI_014540"/>
<dbReference type="GeneID" id="22910789"/>
<dbReference type="PRINTS" id="PR00620">
    <property type="entry name" value="HISTONEH2A"/>
</dbReference>
<evidence type="ECO:0000313" key="12">
    <source>
        <dbReference type="EMBL" id="EZG83564.1"/>
    </source>
</evidence>
<protein>
    <recommendedName>
        <fullName evidence="8">Histone H2A</fullName>
    </recommendedName>
</protein>
<dbReference type="PROSITE" id="PS00046">
    <property type="entry name" value="HISTONE_H2A"/>
    <property type="match status" value="1"/>
</dbReference>
<dbReference type="FunFam" id="1.10.20.10:FF:000093">
    <property type="entry name" value="Histone H2A"/>
    <property type="match status" value="1"/>
</dbReference>
<keyword evidence="7 8" id="KW-0544">Nucleosome core</keyword>
<dbReference type="InterPro" id="IPR007125">
    <property type="entry name" value="H2A/H2B/H3"/>
</dbReference>
<feature type="domain" description="Histone H2A C-terminal" evidence="11">
    <location>
        <begin position="88"/>
        <end position="104"/>
    </location>
</feature>
<dbReference type="InterPro" id="IPR032458">
    <property type="entry name" value="Histone_H2A_CS"/>
</dbReference>
<dbReference type="eggNOG" id="KOG1756">
    <property type="taxonomic scope" value="Eukaryota"/>
</dbReference>
<evidence type="ECO:0000256" key="6">
    <source>
        <dbReference type="ARBA" id="ARBA00023242"/>
    </source>
</evidence>
<dbReference type="Gene3D" id="1.10.20.10">
    <property type="entry name" value="Histone, subunit A"/>
    <property type="match status" value="1"/>
</dbReference>
<dbReference type="AlphaFoldDB" id="A0A023BCE8"/>
<dbReference type="SMART" id="SM00414">
    <property type="entry name" value="H2A"/>
    <property type="match status" value="1"/>
</dbReference>
<keyword evidence="13" id="KW-1185">Reference proteome</keyword>
<reference evidence="12" key="1">
    <citation type="submission" date="2013-12" db="EMBL/GenBank/DDBJ databases">
        <authorList>
            <person name="Omoto C.K."/>
            <person name="Sibley D."/>
            <person name="Venepally P."/>
            <person name="Hadjithomas M."/>
            <person name="Karamycheva S."/>
            <person name="Brunk B."/>
            <person name="Roos D."/>
            <person name="Caler E."/>
            <person name="Lorenzi H."/>
        </authorList>
    </citation>
    <scope>NUCLEOTIDE SEQUENCE</scope>
</reference>
<evidence type="ECO:0000256" key="4">
    <source>
        <dbReference type="ARBA" id="ARBA00022454"/>
    </source>
</evidence>
<dbReference type="InterPro" id="IPR032454">
    <property type="entry name" value="Histone_H2A_C"/>
</dbReference>
<keyword evidence="4 8" id="KW-0158">Chromosome</keyword>
<dbReference type="OMA" id="RRNICHA"/>
<evidence type="ECO:0000256" key="7">
    <source>
        <dbReference type="ARBA" id="ARBA00023269"/>
    </source>
</evidence>
<keyword evidence="6 8" id="KW-0539">Nucleus</keyword>
<dbReference type="Proteomes" id="UP000019763">
    <property type="component" value="Unassembled WGS sequence"/>
</dbReference>
<evidence type="ECO:0000256" key="8">
    <source>
        <dbReference type="RuleBase" id="RU003767"/>
    </source>
</evidence>
<proteinExistence type="inferred from homology"/>
<comment type="subcellular location">
    <subcellularLocation>
        <location evidence="2">Chromosome</location>
    </subcellularLocation>
    <subcellularLocation>
        <location evidence="1 8">Nucleus</location>
    </subcellularLocation>
</comment>
<evidence type="ECO:0000256" key="5">
    <source>
        <dbReference type="ARBA" id="ARBA00023125"/>
    </source>
</evidence>
<dbReference type="GO" id="GO:0000786">
    <property type="term" value="C:nucleosome"/>
    <property type="evidence" value="ECO:0007669"/>
    <property type="project" value="UniProtKB-KW"/>
</dbReference>
<dbReference type="PANTHER" id="PTHR23430">
    <property type="entry name" value="HISTONE H2A"/>
    <property type="match status" value="1"/>
</dbReference>
<dbReference type="RefSeq" id="XP_011128925.1">
    <property type="nucleotide sequence ID" value="XM_011130623.1"/>
</dbReference>
<evidence type="ECO:0000256" key="1">
    <source>
        <dbReference type="ARBA" id="ARBA00004123"/>
    </source>
</evidence>
<evidence type="ECO:0000313" key="13">
    <source>
        <dbReference type="Proteomes" id="UP000019763"/>
    </source>
</evidence>
<evidence type="ECO:0000256" key="9">
    <source>
        <dbReference type="SAM" id="MobiDB-lite"/>
    </source>
</evidence>
<dbReference type="CDD" id="cd00074">
    <property type="entry name" value="HFD_H2A"/>
    <property type="match status" value="1"/>
</dbReference>
<feature type="region of interest" description="Disordered" evidence="9">
    <location>
        <begin position="110"/>
        <end position="151"/>
    </location>
</feature>
<feature type="compositionally biased region" description="Acidic residues" evidence="9">
    <location>
        <begin position="130"/>
        <end position="151"/>
    </location>
</feature>
<evidence type="ECO:0000256" key="3">
    <source>
        <dbReference type="ARBA" id="ARBA00010691"/>
    </source>
</evidence>
<dbReference type="InterPro" id="IPR002119">
    <property type="entry name" value="Histone_H2A"/>
</dbReference>
<comment type="subunit">
    <text evidence="8">The nucleosome is a histone octamer containing two molecules each of H2A, H2B, H3 and H4 assembled in one H3-H4 heterotetramer and two H2A-H2B heterodimers. The octamer wraps approximately 147 bp of DNA.</text>
</comment>
<dbReference type="SUPFAM" id="SSF47113">
    <property type="entry name" value="Histone-fold"/>
    <property type="match status" value="1"/>
</dbReference>
<evidence type="ECO:0000259" key="11">
    <source>
        <dbReference type="Pfam" id="PF16211"/>
    </source>
</evidence>
<dbReference type="GO" id="GO:0030527">
    <property type="term" value="F:structural constituent of chromatin"/>
    <property type="evidence" value="ECO:0007669"/>
    <property type="project" value="InterPro"/>
</dbReference>
<feature type="domain" description="Core Histone H2A/H2B/H3" evidence="10">
    <location>
        <begin position="8"/>
        <end position="85"/>
    </location>
</feature>
<organism evidence="12 13">
    <name type="scientific">Gregarina niphandrodes</name>
    <name type="common">Septate eugregarine</name>
    <dbReference type="NCBI Taxonomy" id="110365"/>
    <lineage>
        <taxon>Eukaryota</taxon>
        <taxon>Sar</taxon>
        <taxon>Alveolata</taxon>
        <taxon>Apicomplexa</taxon>
        <taxon>Conoidasida</taxon>
        <taxon>Gregarinasina</taxon>
        <taxon>Eugregarinorida</taxon>
        <taxon>Gregarinidae</taxon>
        <taxon>Gregarina</taxon>
    </lineage>
</organism>
<gene>
    <name evidence="12" type="ORF">GNI_014540</name>
</gene>
<dbReference type="InterPro" id="IPR009072">
    <property type="entry name" value="Histone-fold"/>
</dbReference>
<sequence length="151" mass="16443">MSGKTTAKAASKTRSQKAGLIFPVGRIARHLRNGRYAKRIGAAAPIFMAAVLEYLTTEVLHLAGTMANEQGKLRITPRFIQLAVRTDEELNDFLGNVIIASGGVCSETAVATSLSTPSTASSKKKKKPAEEDDDEDEDEEEEEEVQDSQRY</sequence>
<dbReference type="GO" id="GO:0046982">
    <property type="term" value="F:protein heterodimerization activity"/>
    <property type="evidence" value="ECO:0007669"/>
    <property type="project" value="InterPro"/>
</dbReference>
<accession>A0A023BCE8</accession>
<keyword evidence="5 8" id="KW-0238">DNA-binding</keyword>
<evidence type="ECO:0000256" key="2">
    <source>
        <dbReference type="ARBA" id="ARBA00004286"/>
    </source>
</evidence>
<comment type="caution">
    <text evidence="12">The sequence shown here is derived from an EMBL/GenBank/DDBJ whole genome shotgun (WGS) entry which is preliminary data.</text>
</comment>
<dbReference type="Pfam" id="PF16211">
    <property type="entry name" value="Histone_H2A_C"/>
    <property type="match status" value="1"/>
</dbReference>
<dbReference type="Pfam" id="PF00125">
    <property type="entry name" value="Histone"/>
    <property type="match status" value="1"/>
</dbReference>
<dbReference type="EMBL" id="AFNH02000107">
    <property type="protein sequence ID" value="EZG83564.1"/>
    <property type="molecule type" value="Genomic_DNA"/>
</dbReference>
<dbReference type="GO" id="GO:0003677">
    <property type="term" value="F:DNA binding"/>
    <property type="evidence" value="ECO:0007669"/>
    <property type="project" value="UniProtKB-KW"/>
</dbReference>
<evidence type="ECO:0000259" key="10">
    <source>
        <dbReference type="Pfam" id="PF00125"/>
    </source>
</evidence>